<dbReference type="InterPro" id="IPR005653">
    <property type="entry name" value="OstA-like_N"/>
</dbReference>
<dbReference type="GO" id="GO:1990351">
    <property type="term" value="C:transporter complex"/>
    <property type="evidence" value="ECO:0007669"/>
    <property type="project" value="TreeGrafter"/>
</dbReference>
<keyword evidence="1 4" id="KW-0732">Signal</keyword>
<evidence type="ECO:0000259" key="7">
    <source>
        <dbReference type="Pfam" id="PF04453"/>
    </source>
</evidence>
<keyword evidence="2 4" id="KW-0472">Membrane</keyword>
<dbReference type="InterPro" id="IPR007543">
    <property type="entry name" value="LptD_C"/>
</dbReference>
<dbReference type="OrthoDB" id="9760225at2"/>
<dbReference type="GO" id="GO:0043165">
    <property type="term" value="P:Gram-negative-bacterium-type cell outer membrane assembly"/>
    <property type="evidence" value="ECO:0007669"/>
    <property type="project" value="UniProtKB-UniRule"/>
</dbReference>
<dbReference type="HAMAP" id="MF_01411">
    <property type="entry name" value="LPS_assembly_LptD"/>
    <property type="match status" value="1"/>
</dbReference>
<evidence type="ECO:0000259" key="6">
    <source>
        <dbReference type="Pfam" id="PF03968"/>
    </source>
</evidence>
<dbReference type="GO" id="GO:0015920">
    <property type="term" value="P:lipopolysaccharide transport"/>
    <property type="evidence" value="ECO:0007669"/>
    <property type="project" value="InterPro"/>
</dbReference>
<dbReference type="Pfam" id="PF03968">
    <property type="entry name" value="LptD_N"/>
    <property type="match status" value="1"/>
</dbReference>
<gene>
    <name evidence="4" type="primary">lptD</name>
    <name evidence="8" type="ORF">SAMN05878437_1193</name>
</gene>
<evidence type="ECO:0000256" key="4">
    <source>
        <dbReference type="HAMAP-Rule" id="MF_01411"/>
    </source>
</evidence>
<dbReference type="Proteomes" id="UP000190911">
    <property type="component" value="Chromosome I"/>
</dbReference>
<keyword evidence="9" id="KW-1185">Reference proteome</keyword>
<keyword evidence="3 4" id="KW-0998">Cell outer membrane</keyword>
<dbReference type="RefSeq" id="WP_079552074.1">
    <property type="nucleotide sequence ID" value="NZ_LT670847.1"/>
</dbReference>
<dbReference type="STRING" id="29571.SAMN05878437_1193"/>
<feature type="domain" description="Organic solvent tolerance-like N-terminal" evidence="6">
    <location>
        <begin position="86"/>
        <end position="207"/>
    </location>
</feature>
<reference evidence="8 9" key="1">
    <citation type="submission" date="2016-11" db="EMBL/GenBank/DDBJ databases">
        <authorList>
            <person name="Jaros S."/>
            <person name="Januszkiewicz K."/>
            <person name="Wedrychowicz H."/>
        </authorList>
    </citation>
    <scope>NUCLEOTIDE SEQUENCE [LARGE SCALE GENOMIC DNA]</scope>
    <source>
        <strain evidence="8 9">ACAM 12</strain>
    </source>
</reference>
<comment type="caution">
    <text evidence="4">Lacks conserved residue(s) required for the propagation of feature annotation.</text>
</comment>
<comment type="similarity">
    <text evidence="4">Belongs to the LptD family.</text>
</comment>
<evidence type="ECO:0000256" key="1">
    <source>
        <dbReference type="ARBA" id="ARBA00022729"/>
    </source>
</evidence>
<dbReference type="PANTHER" id="PTHR30189:SF1">
    <property type="entry name" value="LPS-ASSEMBLY PROTEIN LPTD"/>
    <property type="match status" value="1"/>
</dbReference>
<sequence precursor="true">MGKRFLRTAPITQTLAGTVLVGATLTAQANSEMLPADALDWQPWSDEQAANRVCKGRYVMPAYRLPENEDPRELSVETRESDYSAAGEALLRGDVVLRRGNTQLEAERIFVPANRERVDAEGDLALRDGRALVRGTEASLSLVNDTGNVKNSHYVLYEERLRGRADQLEQTGDQQYRLRDASFTSCAPGANTWQLVGSDIRLNQKEGFGTAKHARLEIKDVPVFYWPWLRFPLDDRRHTGFLTPTIGFSSDQLDYAQPFYWNIAPNHDATITPRWISDRGLLLGGEYRYLLDQSRGSIEGAWLSDDRGGSGGDANRYENLDRWYIDAQHAGRAGPRSGYQLRYGAASDGRYFDDFGSNFGESDRYGMERLAQIDYRGDTWQLDARAQGYQRLDDPLSDSDKPFYRLPSVTANARWQLGHGFYSEWRSNATYFWRDVDETQVPEREAATGSRVHLAPTVGARFERPWGYIEPRTELWNTAYSLDYGRRETSRDTTPTRSVAISSVDAGLTFERELSLGGEDYHQTLEPRLNYAFVPRTDQRDLPEFDSRERAFSKEQLWSPHRFSGVDRVGDLNRLSYGLQTRFLQDDSGREKLSAGIGQSAYFDDRRVGLDGNDETLPPRPELNPDVNPESYYQATRDRSPIVTHLDWQINQRWSTGAEWLYDDHRDLTERTSVDLRYRHPDGHVVNLGYRWEIEGFSPSVVPGDDDYRDYAREEWDLSFAWNASPEIDLIGRYLHDQTNNRPLEQLAGVQWNSCCYGLQVVWRQWVDDNDTAWVRDDFNDRGLFLRFVLHGLGGAGQDADSYFERTIPGYRPPAL</sequence>
<dbReference type="GO" id="GO:0009279">
    <property type="term" value="C:cell outer membrane"/>
    <property type="evidence" value="ECO:0007669"/>
    <property type="project" value="UniProtKB-SubCell"/>
</dbReference>
<feature type="domain" description="LptD C-terminal" evidence="7">
    <location>
        <begin position="321"/>
        <end position="725"/>
    </location>
</feature>
<name>A0A1M7FZM6_9GAMM</name>
<comment type="subunit">
    <text evidence="4">Component of the lipopolysaccharide transport and assembly complex. Interacts with LptE and LptA.</text>
</comment>
<feature type="signal peptide" evidence="4">
    <location>
        <begin position="1"/>
        <end position="29"/>
    </location>
</feature>
<comment type="function">
    <text evidence="4">Together with LptE, is involved in the assembly of lipopolysaccharide (LPS) at the surface of the outer membrane.</text>
</comment>
<accession>A0A1M7FZM6</accession>
<evidence type="ECO:0000256" key="2">
    <source>
        <dbReference type="ARBA" id="ARBA00023136"/>
    </source>
</evidence>
<dbReference type="InterPro" id="IPR020889">
    <property type="entry name" value="LipoPS_assembly_LptD"/>
</dbReference>
<dbReference type="InterPro" id="IPR050218">
    <property type="entry name" value="LptD"/>
</dbReference>
<feature type="chain" id="PRO_5013411195" description="LPS-assembly protein LptD" evidence="4">
    <location>
        <begin position="30"/>
        <end position="816"/>
    </location>
</feature>
<organism evidence="8 9">
    <name type="scientific">Vreelandella subglaciescola</name>
    <dbReference type="NCBI Taxonomy" id="29571"/>
    <lineage>
        <taxon>Bacteria</taxon>
        <taxon>Pseudomonadati</taxon>
        <taxon>Pseudomonadota</taxon>
        <taxon>Gammaproteobacteria</taxon>
        <taxon>Oceanospirillales</taxon>
        <taxon>Halomonadaceae</taxon>
        <taxon>Vreelandella</taxon>
    </lineage>
</organism>
<dbReference type="PANTHER" id="PTHR30189">
    <property type="entry name" value="LPS-ASSEMBLY PROTEIN"/>
    <property type="match status" value="1"/>
</dbReference>
<dbReference type="Pfam" id="PF04453">
    <property type="entry name" value="LptD"/>
    <property type="match status" value="1"/>
</dbReference>
<feature type="region of interest" description="Disordered" evidence="5">
    <location>
        <begin position="608"/>
        <end position="628"/>
    </location>
</feature>
<evidence type="ECO:0000256" key="3">
    <source>
        <dbReference type="ARBA" id="ARBA00023237"/>
    </source>
</evidence>
<protein>
    <recommendedName>
        <fullName evidence="4">LPS-assembly protein LptD</fullName>
    </recommendedName>
</protein>
<proteinExistence type="inferred from homology"/>
<dbReference type="InParanoid" id="A0A1M7FZM6"/>
<dbReference type="EMBL" id="LT670847">
    <property type="protein sequence ID" value="SHM09562.1"/>
    <property type="molecule type" value="Genomic_DNA"/>
</dbReference>
<evidence type="ECO:0000313" key="9">
    <source>
        <dbReference type="Proteomes" id="UP000190911"/>
    </source>
</evidence>
<evidence type="ECO:0000313" key="8">
    <source>
        <dbReference type="EMBL" id="SHM09562.1"/>
    </source>
</evidence>
<comment type="subcellular location">
    <subcellularLocation>
        <location evidence="4">Cell outer membrane</location>
    </subcellularLocation>
</comment>
<evidence type="ECO:0000256" key="5">
    <source>
        <dbReference type="SAM" id="MobiDB-lite"/>
    </source>
</evidence>
<dbReference type="FunCoup" id="A0A1M7FZM6">
    <property type="interactions" value="149"/>
</dbReference>
<dbReference type="AlphaFoldDB" id="A0A1M7FZM6"/>